<dbReference type="RefSeq" id="XP_060440062.1">
    <property type="nucleotide sequence ID" value="XM_060595566.1"/>
</dbReference>
<evidence type="ECO:0000256" key="1">
    <source>
        <dbReference type="ARBA" id="ARBA00022737"/>
    </source>
</evidence>
<dbReference type="PANTHER" id="PTHR10039:SF15">
    <property type="entry name" value="NACHT DOMAIN-CONTAINING PROTEIN"/>
    <property type="match status" value="1"/>
</dbReference>
<dbReference type="EMBL" id="JAHMHQ010000026">
    <property type="protein sequence ID" value="KAK1624067.1"/>
    <property type="molecule type" value="Genomic_DNA"/>
</dbReference>
<dbReference type="AlphaFoldDB" id="A0AAI9ZGY3"/>
<dbReference type="InterPro" id="IPR054471">
    <property type="entry name" value="GPIID_WHD"/>
</dbReference>
<dbReference type="SUPFAM" id="SSF52540">
    <property type="entry name" value="P-loop containing nucleoside triphosphate hydrolases"/>
    <property type="match status" value="1"/>
</dbReference>
<feature type="domain" description="GPI inositol-deacylase winged helix" evidence="3">
    <location>
        <begin position="518"/>
        <end position="592"/>
    </location>
</feature>
<dbReference type="Gene3D" id="1.25.40.20">
    <property type="entry name" value="Ankyrin repeat-containing domain"/>
    <property type="match status" value="2"/>
</dbReference>
<protein>
    <recommendedName>
        <fullName evidence="7">Ankyrin repeat protein</fullName>
    </recommendedName>
</protein>
<dbReference type="GeneID" id="85480428"/>
<evidence type="ECO:0000256" key="2">
    <source>
        <dbReference type="PROSITE-ProRule" id="PRU00023"/>
    </source>
</evidence>
<name>A0AAI9ZGY3_9PEZI</name>
<evidence type="ECO:0000259" key="3">
    <source>
        <dbReference type="Pfam" id="PF22939"/>
    </source>
</evidence>
<dbReference type="InterPro" id="IPR036770">
    <property type="entry name" value="Ankyrin_rpt-contain_sf"/>
</dbReference>
<evidence type="ECO:0000313" key="5">
    <source>
        <dbReference type="EMBL" id="KAK1624067.1"/>
    </source>
</evidence>
<dbReference type="PANTHER" id="PTHR10039">
    <property type="entry name" value="AMELOGENIN"/>
    <property type="match status" value="1"/>
</dbReference>
<evidence type="ECO:0000313" key="6">
    <source>
        <dbReference type="Proteomes" id="UP001243989"/>
    </source>
</evidence>
<keyword evidence="6" id="KW-1185">Reference proteome</keyword>
<organism evidence="5 6">
    <name type="scientific">Colletotrichum phormii</name>
    <dbReference type="NCBI Taxonomy" id="359342"/>
    <lineage>
        <taxon>Eukaryota</taxon>
        <taxon>Fungi</taxon>
        <taxon>Dikarya</taxon>
        <taxon>Ascomycota</taxon>
        <taxon>Pezizomycotina</taxon>
        <taxon>Sordariomycetes</taxon>
        <taxon>Hypocreomycetidae</taxon>
        <taxon>Glomerellales</taxon>
        <taxon>Glomerellaceae</taxon>
        <taxon>Colletotrichum</taxon>
        <taxon>Colletotrichum acutatum species complex</taxon>
    </lineage>
</organism>
<dbReference type="Gene3D" id="3.40.50.300">
    <property type="entry name" value="P-loop containing nucleotide triphosphate hydrolases"/>
    <property type="match status" value="1"/>
</dbReference>
<keyword evidence="1" id="KW-0677">Repeat</keyword>
<dbReference type="InterPro" id="IPR002110">
    <property type="entry name" value="Ankyrin_rpt"/>
</dbReference>
<accession>A0AAI9ZGY3</accession>
<gene>
    <name evidence="5" type="ORF">BDP81DRAFT_502412</name>
</gene>
<feature type="repeat" description="ANK" evidence="2">
    <location>
        <begin position="975"/>
        <end position="1009"/>
    </location>
</feature>
<reference evidence="5" key="1">
    <citation type="submission" date="2021-06" db="EMBL/GenBank/DDBJ databases">
        <title>Comparative genomics, transcriptomics and evolutionary studies reveal genomic signatures of adaptation to plant cell wall in hemibiotrophic fungi.</title>
        <authorList>
            <consortium name="DOE Joint Genome Institute"/>
            <person name="Baroncelli R."/>
            <person name="Diaz J.F."/>
            <person name="Benocci T."/>
            <person name="Peng M."/>
            <person name="Battaglia E."/>
            <person name="Haridas S."/>
            <person name="Andreopoulos W."/>
            <person name="Labutti K."/>
            <person name="Pangilinan J."/>
            <person name="Floch G.L."/>
            <person name="Makela M.R."/>
            <person name="Henrissat B."/>
            <person name="Grigoriev I.V."/>
            <person name="Crouch J.A."/>
            <person name="De Vries R.P."/>
            <person name="Sukno S.A."/>
            <person name="Thon M.R."/>
        </authorList>
    </citation>
    <scope>NUCLEOTIDE SEQUENCE</scope>
    <source>
        <strain evidence="5">CBS 102054</strain>
    </source>
</reference>
<sequence>MEVAGLVVGAFGVLPLAKECLQLANKHIGPSKHDTTELKLLTGWLDDIIQMIAILHPLLKSVDAGGQPLHAQYDERLRDTLDRCRQAFVVLNERLSGKNFLKKWFKGAKFDQKLETHVQAVRDAPILLIMVAQANQQFIIQETKQYLEQIPKSVDGVHDTLGELGQAVENFRDDFRSTAGGIQDQLRQRAEAESRREVLDWVSTRTFVLEQPDLLNLRYERTGTWFLECQNFKTWLCSLCSKEKYRVLFCSGGIGAGKTMITATVIDHLRSKYRDRDGITFAYVYCDYKNRSLDTSTSLLRSILRQVLEALPLLPVELEKMYERKDTLPSTLVKEILRESILMITGCFIVIDAIDELEVFGSNERAQMLDIIDDLRRQPNVRLFITSRPIDAISCQFNPTNSLIQEVCAETQDLERYLGGRVQKLSAVLRRHPELQNKVKDAIIGVVDGMFLLAQLFLDSFETDLNVAAVNKRLGEFQRDAYIAQSGPNGSDEWKRRLLCKAYDGVLERIKTQEHSGIAMQALTWITHATRRLQINELIEALAASLNNGQLEKDSMYEPEDIASACGGLIVVDKTSGIVRLSHYALQEYFEATERNWFPRAHYDISGICGQFSKSKKSLLGYAANNWCEHVRRSEAPILHEKVQELLDQRPHVDFLARIGGDTEASPLHVAAALGIDIEVTRILSNNKIQFMSRISKTGHRSIMRSFIETKPLSGRALTPGWLQAALVDAICNGNLRTVLRLHIAQELLSDERTNVDLKVGLISAPRSALSHAVERNHEAMVEQLLAAKAKVLESLPFQVSMNRSRYGTSFLNVLDGAVVQGNPDIMEKVFRQAPHFDFKSKQGRYLTCTAAYFASLNGLKFLIDNGAVADGADTTRRTPFSYLVEGLKFCDFDSPDGGYDGTHSCFLHFRFPYYQKPASLRRVLETAQLLIDNGAQVDLSDQHGRTALSYSGHSPEYTDLCLQLEATVDPKDLIGRTPLSYATEIPNSDGSVVGILLLHGAEPNSRDVAGRTPLWFAVQAGSSGNIRRLMSYCADSALVISKDGFGKNAITMSVKCALIGSTDWSPSCFDELLRFNADPSEGPEILDQPLLLAARLGHQKVYEQLLEKGASIGYKVPLQLDSLARDMLRQNYVWVTICSICCRPIPASVCFQVCKICRITVCLT</sequence>
<evidence type="ECO:0000259" key="4">
    <source>
        <dbReference type="Pfam" id="PF24883"/>
    </source>
</evidence>
<dbReference type="PROSITE" id="PS50297">
    <property type="entry name" value="ANK_REP_REGION"/>
    <property type="match status" value="1"/>
</dbReference>
<dbReference type="InterPro" id="IPR056884">
    <property type="entry name" value="NPHP3-like_N"/>
</dbReference>
<proteinExistence type="predicted"/>
<dbReference type="InterPro" id="IPR027417">
    <property type="entry name" value="P-loop_NTPase"/>
</dbReference>
<dbReference type="PROSITE" id="PS50088">
    <property type="entry name" value="ANK_REPEAT"/>
    <property type="match status" value="1"/>
</dbReference>
<dbReference type="SMART" id="SM00248">
    <property type="entry name" value="ANK"/>
    <property type="match status" value="6"/>
</dbReference>
<dbReference type="SUPFAM" id="SSF48403">
    <property type="entry name" value="Ankyrin repeat"/>
    <property type="match status" value="1"/>
</dbReference>
<evidence type="ECO:0008006" key="7">
    <source>
        <dbReference type="Google" id="ProtNLM"/>
    </source>
</evidence>
<keyword evidence="2" id="KW-0040">ANK repeat</keyword>
<comment type="caution">
    <text evidence="5">The sequence shown here is derived from an EMBL/GenBank/DDBJ whole genome shotgun (WGS) entry which is preliminary data.</text>
</comment>
<dbReference type="Pfam" id="PF24883">
    <property type="entry name" value="NPHP3_N"/>
    <property type="match status" value="1"/>
</dbReference>
<dbReference type="Proteomes" id="UP001243989">
    <property type="component" value="Unassembled WGS sequence"/>
</dbReference>
<feature type="domain" description="Nephrocystin 3-like N-terminal" evidence="4">
    <location>
        <begin position="222"/>
        <end position="388"/>
    </location>
</feature>
<dbReference type="Pfam" id="PF22939">
    <property type="entry name" value="WHD_GPIID"/>
    <property type="match status" value="1"/>
</dbReference>